<comment type="caution">
    <text evidence="7">The sequence shown here is derived from an EMBL/GenBank/DDBJ whole genome shotgun (WGS) entry which is preliminary data.</text>
</comment>
<dbReference type="InterPro" id="IPR005467">
    <property type="entry name" value="His_kinase_dom"/>
</dbReference>
<keyword evidence="7" id="KW-0067">ATP-binding</keyword>
<feature type="transmembrane region" description="Helical" evidence="5">
    <location>
        <begin position="311"/>
        <end position="333"/>
    </location>
</feature>
<sequence length="751" mass="86757">MKNVPVTPNNVRWPGGFFSSFIIQGAFLLICWLAFLPTGFAQQPWPPVFEFKTDSARITVDSTHYQVLEDLTQKLTFEQVRRSPDFRYDTPSDPKRTAHVCWVRFRVRNSLPHALDLYSLNFYASYLDLYWQDSTQRWHHQKTGDLVPENQISDRHGSKERARLFLHLKPGEQLTLYQRLETAYWHPAMSEVQPQFQTEQNRFHAFYQSTWVEKGWKLDYFDGIMIGILLLAVCYNLLIFVSIRDTVYLYFAICLLFFTLDRNQYGIQQAFLPNQPYLFKLAGNFFFTVFFFFFIQSILKFIQARLELRRLNLAITFFLIVSLGVNIIQFFIFRFPGSSPYGFQFGMEILIRVIYILTTIAVVKKIRRGSSDARFALLATLPLFSYWLFTLSTHLFGRYFGLKLSQSFRAAMPYVEGFCFAWLIISFSGALFNRYNLARKRVAQQAIEKEQLEKEREIERNRIIASQNERLEQQVKERTAQLQTSLEELKAAQNQLIQQEKLASLGELTAGIAHEIQNPLNFVNNFSDVSAELVSELEDERQKPDRDTELEQELLGDLKQNLQKISHHGRRASQIVRSMLAHSRTSAGERQPTHLNGLCDEYLRLAYHGLRAKDNTFNCELITDFDARIGLVNIVPQEMGRVLLNLFNNAFYTVQEKQKTASEPYKPVVSVQTKAGDRRIEIRVIDNGMGMPALVQEKVFQPFFTTKPTGEGTGLGLSLSYDIVTKGHNGTLTVTSQPGNGTEFVITLPVT</sequence>
<evidence type="ECO:0000256" key="5">
    <source>
        <dbReference type="SAM" id="Phobius"/>
    </source>
</evidence>
<evidence type="ECO:0000259" key="6">
    <source>
        <dbReference type="PROSITE" id="PS50109"/>
    </source>
</evidence>
<dbReference type="GO" id="GO:0005524">
    <property type="term" value="F:ATP binding"/>
    <property type="evidence" value="ECO:0007669"/>
    <property type="project" value="UniProtKB-KW"/>
</dbReference>
<dbReference type="RefSeq" id="WP_379842824.1">
    <property type="nucleotide sequence ID" value="NZ_JBHSMA010000002.1"/>
</dbReference>
<feature type="coiled-coil region" evidence="4">
    <location>
        <begin position="435"/>
        <end position="502"/>
    </location>
</feature>
<dbReference type="PRINTS" id="PR00344">
    <property type="entry name" value="BCTRLSENSOR"/>
</dbReference>
<dbReference type="InterPro" id="IPR036097">
    <property type="entry name" value="HisK_dim/P_sf"/>
</dbReference>
<dbReference type="Gene3D" id="1.10.287.130">
    <property type="match status" value="1"/>
</dbReference>
<keyword evidence="5" id="KW-0472">Membrane</keyword>
<dbReference type="Gene3D" id="2.60.40.2380">
    <property type="match status" value="1"/>
</dbReference>
<evidence type="ECO:0000313" key="7">
    <source>
        <dbReference type="EMBL" id="MFC5409185.1"/>
    </source>
</evidence>
<feature type="transmembrane region" description="Helical" evidence="5">
    <location>
        <begin position="247"/>
        <end position="265"/>
    </location>
</feature>
<evidence type="ECO:0000256" key="1">
    <source>
        <dbReference type="ARBA" id="ARBA00000085"/>
    </source>
</evidence>
<dbReference type="Pfam" id="PF07695">
    <property type="entry name" value="7TMR-DISM_7TM"/>
    <property type="match status" value="1"/>
</dbReference>
<evidence type="ECO:0000256" key="4">
    <source>
        <dbReference type="SAM" id="Coils"/>
    </source>
</evidence>
<feature type="transmembrane region" description="Helical" evidence="5">
    <location>
        <begin position="411"/>
        <end position="432"/>
    </location>
</feature>
<feature type="transmembrane region" description="Helical" evidence="5">
    <location>
        <begin position="277"/>
        <end position="299"/>
    </location>
</feature>
<dbReference type="PANTHER" id="PTHR43065:SF42">
    <property type="entry name" value="TWO-COMPONENT SENSOR PPRA"/>
    <property type="match status" value="1"/>
</dbReference>
<dbReference type="InterPro" id="IPR003661">
    <property type="entry name" value="HisK_dim/P_dom"/>
</dbReference>
<feature type="transmembrane region" description="Helical" evidence="5">
    <location>
        <begin position="345"/>
        <end position="363"/>
    </location>
</feature>
<dbReference type="Pfam" id="PF07696">
    <property type="entry name" value="7TMR-DISMED2"/>
    <property type="match status" value="1"/>
</dbReference>
<dbReference type="SUPFAM" id="SSF47384">
    <property type="entry name" value="Homodimeric domain of signal transducing histidine kinase"/>
    <property type="match status" value="1"/>
</dbReference>
<dbReference type="CDD" id="cd00082">
    <property type="entry name" value="HisKA"/>
    <property type="match status" value="1"/>
</dbReference>
<comment type="catalytic activity">
    <reaction evidence="1">
        <text>ATP + protein L-histidine = ADP + protein N-phospho-L-histidine.</text>
        <dbReference type="EC" id="2.7.13.3"/>
    </reaction>
</comment>
<dbReference type="Pfam" id="PF00512">
    <property type="entry name" value="HisKA"/>
    <property type="match status" value="1"/>
</dbReference>
<dbReference type="Gene3D" id="3.30.565.10">
    <property type="entry name" value="Histidine kinase-like ATPase, C-terminal domain"/>
    <property type="match status" value="1"/>
</dbReference>
<dbReference type="SUPFAM" id="SSF55874">
    <property type="entry name" value="ATPase domain of HSP90 chaperone/DNA topoisomerase II/histidine kinase"/>
    <property type="match status" value="1"/>
</dbReference>
<keyword evidence="4" id="KW-0175">Coiled coil</keyword>
<feature type="transmembrane region" description="Helical" evidence="5">
    <location>
        <begin position="375"/>
        <end position="396"/>
    </location>
</feature>
<dbReference type="InterPro" id="IPR036890">
    <property type="entry name" value="HATPase_C_sf"/>
</dbReference>
<organism evidence="7 8">
    <name type="scientific">Larkinella bovis</name>
    <dbReference type="NCBI Taxonomy" id="683041"/>
    <lineage>
        <taxon>Bacteria</taxon>
        <taxon>Pseudomonadati</taxon>
        <taxon>Bacteroidota</taxon>
        <taxon>Cytophagia</taxon>
        <taxon>Cytophagales</taxon>
        <taxon>Spirosomataceae</taxon>
        <taxon>Larkinella</taxon>
    </lineage>
</organism>
<protein>
    <recommendedName>
        <fullName evidence="2">histidine kinase</fullName>
        <ecNumber evidence="2">2.7.13.3</ecNumber>
    </recommendedName>
</protein>
<gene>
    <name evidence="7" type="ORF">ACFPMF_07705</name>
</gene>
<keyword evidence="5" id="KW-1133">Transmembrane helix</keyword>
<accession>A0ABW0I9J8</accession>
<name>A0ABW0I9J8_9BACT</name>
<dbReference type="EC" id="2.7.13.3" evidence="2"/>
<dbReference type="InterPro" id="IPR011622">
    <property type="entry name" value="7TMR_DISM_rcpt_extracell_dom2"/>
</dbReference>
<keyword evidence="5" id="KW-0812">Transmembrane</keyword>
<keyword evidence="8" id="KW-1185">Reference proteome</keyword>
<evidence type="ECO:0000313" key="8">
    <source>
        <dbReference type="Proteomes" id="UP001596106"/>
    </source>
</evidence>
<evidence type="ECO:0000256" key="3">
    <source>
        <dbReference type="ARBA" id="ARBA00022553"/>
    </source>
</evidence>
<reference evidence="8" key="1">
    <citation type="journal article" date="2019" name="Int. J. Syst. Evol. Microbiol.">
        <title>The Global Catalogue of Microorganisms (GCM) 10K type strain sequencing project: providing services to taxonomists for standard genome sequencing and annotation.</title>
        <authorList>
            <consortium name="The Broad Institute Genomics Platform"/>
            <consortium name="The Broad Institute Genome Sequencing Center for Infectious Disease"/>
            <person name="Wu L."/>
            <person name="Ma J."/>
        </authorList>
    </citation>
    <scope>NUCLEOTIDE SEQUENCE [LARGE SCALE GENOMIC DNA]</scope>
    <source>
        <strain evidence="8">CCUG 55250</strain>
    </source>
</reference>
<keyword evidence="3" id="KW-0597">Phosphoprotein</keyword>
<dbReference type="InterPro" id="IPR011623">
    <property type="entry name" value="7TMR_DISM_rcpt_extracell_dom1"/>
</dbReference>
<feature type="transmembrane region" description="Helical" evidence="5">
    <location>
        <begin position="220"/>
        <end position="240"/>
    </location>
</feature>
<dbReference type="InterPro" id="IPR004358">
    <property type="entry name" value="Sig_transdc_His_kin-like_C"/>
</dbReference>
<dbReference type="SMART" id="SM00388">
    <property type="entry name" value="HisKA"/>
    <property type="match status" value="1"/>
</dbReference>
<dbReference type="PANTHER" id="PTHR43065">
    <property type="entry name" value="SENSOR HISTIDINE KINASE"/>
    <property type="match status" value="1"/>
</dbReference>
<dbReference type="PROSITE" id="PS50109">
    <property type="entry name" value="HIS_KIN"/>
    <property type="match status" value="1"/>
</dbReference>
<dbReference type="InterPro" id="IPR003594">
    <property type="entry name" value="HATPase_dom"/>
</dbReference>
<dbReference type="SMART" id="SM00387">
    <property type="entry name" value="HATPase_c"/>
    <property type="match status" value="1"/>
</dbReference>
<evidence type="ECO:0000256" key="2">
    <source>
        <dbReference type="ARBA" id="ARBA00012438"/>
    </source>
</evidence>
<keyword evidence="7" id="KW-0547">Nucleotide-binding</keyword>
<dbReference type="EMBL" id="JBHSMA010000002">
    <property type="protein sequence ID" value="MFC5409185.1"/>
    <property type="molecule type" value="Genomic_DNA"/>
</dbReference>
<dbReference type="Proteomes" id="UP001596106">
    <property type="component" value="Unassembled WGS sequence"/>
</dbReference>
<feature type="domain" description="Histidine kinase" evidence="6">
    <location>
        <begin position="511"/>
        <end position="751"/>
    </location>
</feature>
<dbReference type="Pfam" id="PF02518">
    <property type="entry name" value="HATPase_c"/>
    <property type="match status" value="1"/>
</dbReference>
<proteinExistence type="predicted"/>